<feature type="transmembrane region" description="Helical" evidence="1">
    <location>
        <begin position="161"/>
        <end position="180"/>
    </location>
</feature>
<feature type="transmembrane region" description="Helical" evidence="1">
    <location>
        <begin position="192"/>
        <end position="215"/>
    </location>
</feature>
<dbReference type="SUPFAM" id="SSF103481">
    <property type="entry name" value="Multidrug resistance efflux transporter EmrE"/>
    <property type="match status" value="1"/>
</dbReference>
<organism evidence="2 3">
    <name type="scientific">Treponema parvum</name>
    <dbReference type="NCBI Taxonomy" id="138851"/>
    <lineage>
        <taxon>Bacteria</taxon>
        <taxon>Pseudomonadati</taxon>
        <taxon>Spirochaetota</taxon>
        <taxon>Spirochaetia</taxon>
        <taxon>Spirochaetales</taxon>
        <taxon>Treponemataceae</taxon>
        <taxon>Treponema</taxon>
    </lineage>
</organism>
<evidence type="ECO:0000313" key="2">
    <source>
        <dbReference type="EMBL" id="QTQ11181.1"/>
    </source>
</evidence>
<feature type="transmembrane region" description="Helical" evidence="1">
    <location>
        <begin position="136"/>
        <end position="155"/>
    </location>
</feature>
<accession>A0A975EYJ3</accession>
<keyword evidence="1" id="KW-1133">Transmembrane helix</keyword>
<reference evidence="2" key="2">
    <citation type="journal article" date="2021" name="Microbiol. Resour. Announc.">
        <title>Complete Genome Sequences of Three Human Oral Treponema parvum Isolates.</title>
        <authorList>
            <person name="Zeng H."/>
            <person name="Watt R.M."/>
        </authorList>
    </citation>
    <scope>NUCLEOTIDE SEQUENCE</scope>
    <source>
        <strain evidence="2">ATCC 700773</strain>
    </source>
</reference>
<feature type="transmembrane region" description="Helical" evidence="1">
    <location>
        <begin position="230"/>
        <end position="251"/>
    </location>
</feature>
<feature type="transmembrane region" description="Helical" evidence="1">
    <location>
        <begin position="33"/>
        <end position="54"/>
    </location>
</feature>
<dbReference type="AlphaFoldDB" id="A0A975EYJ3"/>
<protein>
    <submittedName>
        <fullName evidence="2">EamA family transporter</fullName>
    </submittedName>
</protein>
<evidence type="ECO:0000313" key="3">
    <source>
        <dbReference type="Proteomes" id="UP000671995"/>
    </source>
</evidence>
<keyword evidence="1" id="KW-0812">Transmembrane</keyword>
<name>A0A975EYJ3_9SPIR</name>
<reference evidence="2" key="1">
    <citation type="submission" date="2020-05" db="EMBL/GenBank/DDBJ databases">
        <authorList>
            <person name="Zeng H."/>
            <person name="Chan Y.K."/>
            <person name="Watt R.M."/>
        </authorList>
    </citation>
    <scope>NUCLEOTIDE SEQUENCE</scope>
    <source>
        <strain evidence="2">ATCC 700773</strain>
    </source>
</reference>
<feature type="transmembrane region" description="Helical" evidence="1">
    <location>
        <begin position="285"/>
        <end position="305"/>
    </location>
</feature>
<gene>
    <name evidence="2" type="ORF">HRI96_02610</name>
</gene>
<feature type="transmembrane region" description="Helical" evidence="1">
    <location>
        <begin position="109"/>
        <end position="129"/>
    </location>
</feature>
<evidence type="ECO:0000256" key="1">
    <source>
        <dbReference type="SAM" id="Phobius"/>
    </source>
</evidence>
<proteinExistence type="predicted"/>
<keyword evidence="1" id="KW-0472">Membrane</keyword>
<dbReference type="Proteomes" id="UP000671995">
    <property type="component" value="Chromosome"/>
</dbReference>
<dbReference type="EMBL" id="CP054257">
    <property type="protein sequence ID" value="QTQ11181.1"/>
    <property type="molecule type" value="Genomic_DNA"/>
</dbReference>
<dbReference type="RefSeq" id="WP_210117978.1">
    <property type="nucleotide sequence ID" value="NZ_CP054257.1"/>
</dbReference>
<dbReference type="InterPro" id="IPR037185">
    <property type="entry name" value="EmrE-like"/>
</dbReference>
<feature type="transmembrane region" description="Helical" evidence="1">
    <location>
        <begin position="258"/>
        <end position="279"/>
    </location>
</feature>
<sequence>MVYLLLAICVNLILVFTFKVAHACRWNAKHIVLVNYIFAFLVTLTSVIKNKTIFDFFRIGKINFHAIFHEQSINSTMFIVVVSGILIGIFYVVNILLMDASIPVNGAGMTTLFSRSGFLLTITFSVFLFAEKLTLLRSLGIGFTLAALIIASGIGTKTAHAGNLFILFSMTFVAGSIEMLNKSFSVFTLPGYTLSLMFVVFCVTLILYSCLYVSWSRSDVKFRVWKWQEIAVGIFMGLPNAFGNIFQILALKNLPTSIVYPSIAAGNLLVSILLSRCIFREELNTGKIIAVILTMAGMISVNLNIR</sequence>
<dbReference type="Gene3D" id="1.10.3730.20">
    <property type="match status" value="1"/>
</dbReference>
<feature type="transmembrane region" description="Helical" evidence="1">
    <location>
        <begin position="75"/>
        <end position="97"/>
    </location>
</feature>